<dbReference type="Proteomes" id="UP000095281">
    <property type="component" value="Unplaced"/>
</dbReference>
<evidence type="ECO:0000256" key="2">
    <source>
        <dbReference type="ARBA" id="ARBA00017682"/>
    </source>
</evidence>
<accession>A0A1I8BY53</accession>
<dbReference type="InterPro" id="IPR019128">
    <property type="entry name" value="Dcc1"/>
</dbReference>
<dbReference type="GO" id="GO:0034088">
    <property type="term" value="P:maintenance of mitotic sister chromatid cohesion"/>
    <property type="evidence" value="ECO:0007669"/>
    <property type="project" value="TreeGrafter"/>
</dbReference>
<dbReference type="Pfam" id="PF09724">
    <property type="entry name" value="Dcc1"/>
    <property type="match status" value="1"/>
</dbReference>
<dbReference type="PANTHER" id="PTHR13395:SF6">
    <property type="entry name" value="SISTER CHROMATID COHESION PROTEIN DCC1"/>
    <property type="match status" value="1"/>
</dbReference>
<dbReference type="GO" id="GO:0031390">
    <property type="term" value="C:Ctf18 RFC-like complex"/>
    <property type="evidence" value="ECO:0007669"/>
    <property type="project" value="InterPro"/>
</dbReference>
<evidence type="ECO:0000313" key="5">
    <source>
        <dbReference type="WBParaSite" id="MhA1_Contig773.frz3.gene11"/>
    </source>
</evidence>
<organism evidence="4 5">
    <name type="scientific">Meloidogyne hapla</name>
    <name type="common">Root-knot nematode worm</name>
    <dbReference type="NCBI Taxonomy" id="6305"/>
    <lineage>
        <taxon>Eukaryota</taxon>
        <taxon>Metazoa</taxon>
        <taxon>Ecdysozoa</taxon>
        <taxon>Nematoda</taxon>
        <taxon>Chromadorea</taxon>
        <taxon>Rhabditida</taxon>
        <taxon>Tylenchina</taxon>
        <taxon>Tylenchomorpha</taxon>
        <taxon>Tylenchoidea</taxon>
        <taxon>Meloidogynidae</taxon>
        <taxon>Meloidogyninae</taxon>
        <taxon>Meloidogyne</taxon>
    </lineage>
</organism>
<keyword evidence="4" id="KW-1185">Reference proteome</keyword>
<dbReference type="PANTHER" id="PTHR13395">
    <property type="entry name" value="SISTER CHROMATID COHESION PROTEIN DCC1-RELATED"/>
    <property type="match status" value="1"/>
</dbReference>
<keyword evidence="3" id="KW-0235">DNA replication</keyword>
<dbReference type="WBParaSite" id="MhA1_Contig773.frz3.gene11">
    <property type="protein sequence ID" value="MhA1_Contig773.frz3.gene11"/>
    <property type="gene ID" value="MhA1_Contig773.frz3.gene11"/>
</dbReference>
<name>A0A1I8BY53_MELHA</name>
<proteinExistence type="inferred from homology"/>
<evidence type="ECO:0000313" key="4">
    <source>
        <dbReference type="Proteomes" id="UP000095281"/>
    </source>
</evidence>
<protein>
    <recommendedName>
        <fullName evidence="2">Sister chromatid cohesion protein DCC1</fullName>
    </recommendedName>
</protein>
<dbReference type="GO" id="GO:0006260">
    <property type="term" value="P:DNA replication"/>
    <property type="evidence" value="ECO:0007669"/>
    <property type="project" value="UniProtKB-KW"/>
</dbReference>
<dbReference type="GO" id="GO:0000775">
    <property type="term" value="C:chromosome, centromeric region"/>
    <property type="evidence" value="ECO:0007669"/>
    <property type="project" value="TreeGrafter"/>
</dbReference>
<dbReference type="GO" id="GO:0000785">
    <property type="term" value="C:chromatin"/>
    <property type="evidence" value="ECO:0007669"/>
    <property type="project" value="TreeGrafter"/>
</dbReference>
<comment type="similarity">
    <text evidence="1">Belongs to the DCC1 family.</text>
</comment>
<evidence type="ECO:0000256" key="3">
    <source>
        <dbReference type="ARBA" id="ARBA00022705"/>
    </source>
</evidence>
<evidence type="ECO:0000256" key="1">
    <source>
        <dbReference type="ARBA" id="ARBA00007017"/>
    </source>
</evidence>
<dbReference type="AlphaFoldDB" id="A0A1I8BY53"/>
<sequence length="343" mass="39007">MTAAPSHSVPQTFGCFSFRKKNTEKRQIQQQHIQSTHPPAATSTVAGPSAPTYAPTCFVNTSLQQAAYSTLKPLLSIDASDELEVQCLTQRLKELFAGHKIEFFVKGRPTNFGIPLDAILRFIQSSELEFINKLAELPVIELEGKFFWISDEFILKLLEKFSEAVDINQNAGIALFAKEDLLHRISLKNAPMEAIDWLLNNFCDKKGGGKYSFNEQKVLRIYIENLLRSLPDKALNFADFELKINNTLPNGLYFKEEYLSGLGIIENSHFRGKVVNKLIATDLPLNLQERLSILFSKKSHWRKEEIQPYLLEYCLDPAKIEEFLMKNCKIVGSSSERFLPINN</sequence>
<reference evidence="5" key="1">
    <citation type="submission" date="2016-11" db="UniProtKB">
        <authorList>
            <consortium name="WormBaseParasite"/>
        </authorList>
    </citation>
    <scope>IDENTIFICATION</scope>
</reference>